<organism evidence="2 3">
    <name type="scientific">Parasphingorhabdus marina DSM 22363</name>
    <dbReference type="NCBI Taxonomy" id="1123272"/>
    <lineage>
        <taxon>Bacteria</taxon>
        <taxon>Pseudomonadati</taxon>
        <taxon>Pseudomonadota</taxon>
        <taxon>Alphaproteobacteria</taxon>
        <taxon>Sphingomonadales</taxon>
        <taxon>Sphingomonadaceae</taxon>
        <taxon>Parasphingorhabdus</taxon>
    </lineage>
</organism>
<evidence type="ECO:0000313" key="3">
    <source>
        <dbReference type="Proteomes" id="UP000185192"/>
    </source>
</evidence>
<gene>
    <name evidence="2" type="ORF">SAMN02745824_3434</name>
</gene>
<sequence>MTIVYNPANRSYTLTSGNRNQTFGFNDKDNDDSNFTALIFRKRTGDIVDNLIITQATTTPVNGYEYVGGAVWERGDSGSLLTGDAFTFGVETPDNATPRTGSATFAARLIATGYWQDGFTDLSGTGLATVEFATGNIAASGLARELSTETKLPVASGDWSASAQLASTRNAFDGTLQLYQGSGYAVSGALSGRLYGPQSQELGGAFGLNGTSSLGSGSVVGVLLGSRVDPATTNMSVAPLTADQEFRILSNSLVIDILNATGVTDENPWNPDVRYAPDLLTYNASENSYKLSINDNAGGTEPLFTGAIADDTTSDGRFVSYVSTNGEVHDQLRLYRPAGSNSEISLTYSSFGNFRRTEPATDIEKTAIANSWFYFGIPTNPAAIPAFGTATYRGTLHGTANYGLEGSRVLEVEGTSLFVFDFGTSSLTGNLHPFVIEHSGARTDLGEWSFANAQVSTTVVSDPRFTVALETNVGVNGQVFGRFFGPAADEVAGIFSAQFRPPNGFGNTGNVVGAFGAGK</sequence>
<keyword evidence="3" id="KW-1185">Reference proteome</keyword>
<dbReference type="Pfam" id="PF01298">
    <property type="entry name" value="TbpB_B_D"/>
    <property type="match status" value="1"/>
</dbReference>
<evidence type="ECO:0000313" key="2">
    <source>
        <dbReference type="EMBL" id="SIO22685.1"/>
    </source>
</evidence>
<dbReference type="InterPro" id="IPR011250">
    <property type="entry name" value="OMP/PagP_B-barrel"/>
</dbReference>
<dbReference type="STRING" id="1123272.SAMN02745824_3434"/>
<dbReference type="InterPro" id="IPR001677">
    <property type="entry name" value="TbpB_B_D"/>
</dbReference>
<protein>
    <submittedName>
        <fullName evidence="2">Transferrin binding protein-like solute binding protein</fullName>
    </submittedName>
</protein>
<dbReference type="Proteomes" id="UP000185192">
    <property type="component" value="Unassembled WGS sequence"/>
</dbReference>
<dbReference type="AlphaFoldDB" id="A0A1N6HSQ4"/>
<feature type="domain" description="Transferrin-binding protein B C-lobe/N-lobe beta-barrel" evidence="1">
    <location>
        <begin position="384"/>
        <end position="519"/>
    </location>
</feature>
<dbReference type="OrthoDB" id="7529687at2"/>
<reference evidence="3" key="1">
    <citation type="submission" date="2016-11" db="EMBL/GenBank/DDBJ databases">
        <authorList>
            <person name="Varghese N."/>
            <person name="Submissions S."/>
        </authorList>
    </citation>
    <scope>NUCLEOTIDE SEQUENCE [LARGE SCALE GENOMIC DNA]</scope>
    <source>
        <strain evidence="3">DSM 22363</strain>
    </source>
</reference>
<dbReference type="Gene3D" id="2.40.160.90">
    <property type="match status" value="2"/>
</dbReference>
<dbReference type="EMBL" id="FSQW01000002">
    <property type="protein sequence ID" value="SIO22685.1"/>
    <property type="molecule type" value="Genomic_DNA"/>
</dbReference>
<accession>A0A1N6HSQ4</accession>
<proteinExistence type="predicted"/>
<dbReference type="SUPFAM" id="SSF56925">
    <property type="entry name" value="OMPA-like"/>
    <property type="match status" value="2"/>
</dbReference>
<dbReference type="RefSeq" id="WP_084192773.1">
    <property type="nucleotide sequence ID" value="NZ_FSQW01000002.1"/>
</dbReference>
<evidence type="ECO:0000259" key="1">
    <source>
        <dbReference type="Pfam" id="PF01298"/>
    </source>
</evidence>
<name>A0A1N6HSQ4_9SPHN</name>